<reference evidence="3 4" key="1">
    <citation type="submission" date="2016-10" db="EMBL/GenBank/DDBJ databases">
        <authorList>
            <person name="de Groot N.N."/>
        </authorList>
    </citation>
    <scope>NUCLEOTIDE SEQUENCE [LARGE SCALE GENOMIC DNA]</scope>
    <source>
        <strain evidence="3 4">DSM 27842</strain>
    </source>
</reference>
<dbReference type="AlphaFoldDB" id="A0A1H8LEP3"/>
<accession>A0A1H8LEP3</accession>
<name>A0A1H8LEP3_9RHOB</name>
<sequence>MYKNILVPIAPDHTRDTGKALNVARMLADEGATITALTVIEMIPGYIESQLPAGQLERNRDEMVAWLKAELGGVKDVKAAVVSGHSGRTILDWAAEKEVDCIVIASHDPGLSDYFLGSTAARVVRHAHCAVHVIR</sequence>
<dbReference type="RefSeq" id="WP_093114682.1">
    <property type="nucleotide sequence ID" value="NZ_FODS01000001.1"/>
</dbReference>
<dbReference type="Gene3D" id="3.40.50.620">
    <property type="entry name" value="HUPs"/>
    <property type="match status" value="1"/>
</dbReference>
<comment type="similarity">
    <text evidence="1">Belongs to the universal stress protein A family.</text>
</comment>
<dbReference type="PANTHER" id="PTHR46268">
    <property type="entry name" value="STRESS RESPONSE PROTEIN NHAX"/>
    <property type="match status" value="1"/>
</dbReference>
<dbReference type="PANTHER" id="PTHR46268:SF6">
    <property type="entry name" value="UNIVERSAL STRESS PROTEIN UP12"/>
    <property type="match status" value="1"/>
</dbReference>
<dbReference type="STRING" id="569882.SAMN04490248_101111"/>
<evidence type="ECO:0000256" key="1">
    <source>
        <dbReference type="ARBA" id="ARBA00008791"/>
    </source>
</evidence>
<proteinExistence type="inferred from homology"/>
<dbReference type="Proteomes" id="UP000198893">
    <property type="component" value="Unassembled WGS sequence"/>
</dbReference>
<dbReference type="EMBL" id="FODS01000001">
    <property type="protein sequence ID" value="SEO03567.1"/>
    <property type="molecule type" value="Genomic_DNA"/>
</dbReference>
<dbReference type="InterPro" id="IPR006015">
    <property type="entry name" value="Universal_stress_UspA"/>
</dbReference>
<evidence type="ECO:0000313" key="4">
    <source>
        <dbReference type="Proteomes" id="UP000198893"/>
    </source>
</evidence>
<feature type="domain" description="UspA" evidence="2">
    <location>
        <begin position="1"/>
        <end position="135"/>
    </location>
</feature>
<evidence type="ECO:0000259" key="2">
    <source>
        <dbReference type="Pfam" id="PF00582"/>
    </source>
</evidence>
<dbReference type="PRINTS" id="PR01438">
    <property type="entry name" value="UNVRSLSTRESS"/>
</dbReference>
<dbReference type="InterPro" id="IPR014729">
    <property type="entry name" value="Rossmann-like_a/b/a_fold"/>
</dbReference>
<dbReference type="OrthoDB" id="9792500at2"/>
<dbReference type="Pfam" id="PF00582">
    <property type="entry name" value="Usp"/>
    <property type="match status" value="1"/>
</dbReference>
<dbReference type="InterPro" id="IPR006016">
    <property type="entry name" value="UspA"/>
</dbReference>
<protein>
    <submittedName>
        <fullName evidence="3">Nucleotide-binding universal stress protein, UspA family</fullName>
    </submittedName>
</protein>
<gene>
    <name evidence="3" type="ORF">SAMN04490248_101111</name>
</gene>
<dbReference type="CDD" id="cd00293">
    <property type="entry name" value="USP-like"/>
    <property type="match status" value="1"/>
</dbReference>
<evidence type="ECO:0000313" key="3">
    <source>
        <dbReference type="EMBL" id="SEO03567.1"/>
    </source>
</evidence>
<dbReference type="SUPFAM" id="SSF52402">
    <property type="entry name" value="Adenine nucleotide alpha hydrolases-like"/>
    <property type="match status" value="1"/>
</dbReference>
<keyword evidence="4" id="KW-1185">Reference proteome</keyword>
<organism evidence="3 4">
    <name type="scientific">Salinihabitans flavidus</name>
    <dbReference type="NCBI Taxonomy" id="569882"/>
    <lineage>
        <taxon>Bacteria</taxon>
        <taxon>Pseudomonadati</taxon>
        <taxon>Pseudomonadota</taxon>
        <taxon>Alphaproteobacteria</taxon>
        <taxon>Rhodobacterales</taxon>
        <taxon>Roseobacteraceae</taxon>
        <taxon>Salinihabitans</taxon>
    </lineage>
</organism>